<evidence type="ECO:0008006" key="4">
    <source>
        <dbReference type="Google" id="ProtNLM"/>
    </source>
</evidence>
<organism evidence="2 3">
    <name type="scientific">Flavobacterium tibetense</name>
    <dbReference type="NCBI Taxonomy" id="2233533"/>
    <lineage>
        <taxon>Bacteria</taxon>
        <taxon>Pseudomonadati</taxon>
        <taxon>Bacteroidota</taxon>
        <taxon>Flavobacteriia</taxon>
        <taxon>Flavobacteriales</taxon>
        <taxon>Flavobacteriaceae</taxon>
        <taxon>Flavobacterium</taxon>
    </lineage>
</organism>
<evidence type="ECO:0000256" key="1">
    <source>
        <dbReference type="SAM" id="Phobius"/>
    </source>
</evidence>
<name>A0A365NYT5_9FLAO</name>
<evidence type="ECO:0000313" key="3">
    <source>
        <dbReference type="Proteomes" id="UP000253319"/>
    </source>
</evidence>
<gene>
    <name evidence="2" type="ORF">DPN68_12565</name>
</gene>
<dbReference type="Proteomes" id="UP000253319">
    <property type="component" value="Unassembled WGS sequence"/>
</dbReference>
<feature type="transmembrane region" description="Helical" evidence="1">
    <location>
        <begin position="112"/>
        <end position="132"/>
    </location>
</feature>
<protein>
    <recommendedName>
        <fullName evidence="4">YhhN-like protein</fullName>
    </recommendedName>
</protein>
<feature type="transmembrane region" description="Helical" evidence="1">
    <location>
        <begin position="144"/>
        <end position="164"/>
    </location>
</feature>
<keyword evidence="1" id="KW-0472">Membrane</keyword>
<accession>A0A365NYT5</accession>
<evidence type="ECO:0000313" key="2">
    <source>
        <dbReference type="EMBL" id="RBA27361.1"/>
    </source>
</evidence>
<sequence>MLNSNYLFLTSAFLCLLYFIGFFKNGKTYKIFTIYIVGVLLIDYVGSNLYRWFKIYNVFISHFFDLFQFVLLSFFYSTLLNTKNQLKILYVTFIVLLSFLSIRYLVNPNLFFEFSLLESYLTTMPIIIYATMHLYNNLGKKAPFYYANLGLLFYLFSSTFLFLLYELVALLNAKEYYLIIVNINIVLQYIKFGFFFYQLKIIYFNSNDRN</sequence>
<feature type="transmembrane region" description="Helical" evidence="1">
    <location>
        <begin position="32"/>
        <end position="50"/>
    </location>
</feature>
<dbReference type="AlphaFoldDB" id="A0A365NYT5"/>
<feature type="transmembrane region" description="Helical" evidence="1">
    <location>
        <begin position="88"/>
        <end position="106"/>
    </location>
</feature>
<dbReference type="EMBL" id="QLST01000022">
    <property type="protein sequence ID" value="RBA27361.1"/>
    <property type="molecule type" value="Genomic_DNA"/>
</dbReference>
<feature type="transmembrane region" description="Helical" evidence="1">
    <location>
        <begin position="56"/>
        <end position="76"/>
    </location>
</feature>
<comment type="caution">
    <text evidence="2">The sequence shown here is derived from an EMBL/GenBank/DDBJ whole genome shotgun (WGS) entry which is preliminary data.</text>
</comment>
<feature type="transmembrane region" description="Helical" evidence="1">
    <location>
        <begin position="6"/>
        <end position="23"/>
    </location>
</feature>
<feature type="transmembrane region" description="Helical" evidence="1">
    <location>
        <begin position="176"/>
        <end position="197"/>
    </location>
</feature>
<keyword evidence="3" id="KW-1185">Reference proteome</keyword>
<keyword evidence="1" id="KW-0812">Transmembrane</keyword>
<proteinExistence type="predicted"/>
<reference evidence="2 3" key="1">
    <citation type="submission" date="2018-06" db="EMBL/GenBank/DDBJ databases">
        <title>Flavobacterium tibetense sp. nov., isolated from a wetland YonghuCo on Tibetan Plateau.</title>
        <authorList>
            <person name="Xing P."/>
            <person name="Phurbu D."/>
            <person name="Lu H."/>
        </authorList>
    </citation>
    <scope>NUCLEOTIDE SEQUENCE [LARGE SCALE GENOMIC DNA]</scope>
    <source>
        <strain evidence="2 3">YH5</strain>
    </source>
</reference>
<keyword evidence="1" id="KW-1133">Transmembrane helix</keyword>